<proteinExistence type="predicted"/>
<organism evidence="1 2">
    <name type="scientific">Trichonephila inaurata madagascariensis</name>
    <dbReference type="NCBI Taxonomy" id="2747483"/>
    <lineage>
        <taxon>Eukaryota</taxon>
        <taxon>Metazoa</taxon>
        <taxon>Ecdysozoa</taxon>
        <taxon>Arthropoda</taxon>
        <taxon>Chelicerata</taxon>
        <taxon>Arachnida</taxon>
        <taxon>Araneae</taxon>
        <taxon>Araneomorphae</taxon>
        <taxon>Entelegynae</taxon>
        <taxon>Araneoidea</taxon>
        <taxon>Nephilidae</taxon>
        <taxon>Trichonephila</taxon>
        <taxon>Trichonephila inaurata</taxon>
    </lineage>
</organism>
<evidence type="ECO:0000313" key="1">
    <source>
        <dbReference type="EMBL" id="GFY76082.1"/>
    </source>
</evidence>
<gene>
    <name evidence="1" type="ORF">TNIN_63221</name>
</gene>
<dbReference type="Proteomes" id="UP000886998">
    <property type="component" value="Unassembled WGS sequence"/>
</dbReference>
<keyword evidence="2" id="KW-1185">Reference proteome</keyword>
<sequence>MSRMEPEAPDFNHGFTERHRIYPEIEELDLVTSCCLELINYPDTDDNQEMKAILRTSIDNAQKKKDALMTQPARFSLDLLSTQIRPPHLVTQTSQIICSCSDLQASLIATEARIFMPANQNQLSDFQV</sequence>
<evidence type="ECO:0000313" key="2">
    <source>
        <dbReference type="Proteomes" id="UP000886998"/>
    </source>
</evidence>
<protein>
    <submittedName>
        <fullName evidence="1">Uncharacterized protein</fullName>
    </submittedName>
</protein>
<name>A0A8X6YTA4_9ARAC</name>
<accession>A0A8X6YTA4</accession>
<dbReference type="EMBL" id="BMAV01021758">
    <property type="protein sequence ID" value="GFY76082.1"/>
    <property type="molecule type" value="Genomic_DNA"/>
</dbReference>
<dbReference type="AlphaFoldDB" id="A0A8X6YTA4"/>
<reference evidence="1" key="1">
    <citation type="submission" date="2020-08" db="EMBL/GenBank/DDBJ databases">
        <title>Multicomponent nature underlies the extraordinary mechanical properties of spider dragline silk.</title>
        <authorList>
            <person name="Kono N."/>
            <person name="Nakamura H."/>
            <person name="Mori M."/>
            <person name="Yoshida Y."/>
            <person name="Ohtoshi R."/>
            <person name="Malay A.D."/>
            <person name="Moran D.A.P."/>
            <person name="Tomita M."/>
            <person name="Numata K."/>
            <person name="Arakawa K."/>
        </authorList>
    </citation>
    <scope>NUCLEOTIDE SEQUENCE</scope>
</reference>
<comment type="caution">
    <text evidence="1">The sequence shown here is derived from an EMBL/GenBank/DDBJ whole genome shotgun (WGS) entry which is preliminary data.</text>
</comment>